<comment type="caution">
    <text evidence="2">The sequence shown here is derived from an EMBL/GenBank/DDBJ whole genome shotgun (WGS) entry which is preliminary data.</text>
</comment>
<evidence type="ECO:0000259" key="1">
    <source>
        <dbReference type="PROSITE" id="PS51194"/>
    </source>
</evidence>
<accession>A0A0F9H9V0</accession>
<dbReference type="InterPro" id="IPR027417">
    <property type="entry name" value="P-loop_NTPase"/>
</dbReference>
<dbReference type="SMART" id="SM00490">
    <property type="entry name" value="HELICc"/>
    <property type="match status" value="1"/>
</dbReference>
<dbReference type="Gene3D" id="3.40.50.300">
    <property type="entry name" value="P-loop containing nucleotide triphosphate hydrolases"/>
    <property type="match status" value="1"/>
</dbReference>
<dbReference type="CDD" id="cd18785">
    <property type="entry name" value="SF2_C"/>
    <property type="match status" value="1"/>
</dbReference>
<sequence>YCGDDLGRCPFSEKQSNGEGIPASVVDEEIYRRLPSLLIATADKFAQMPWRGETQMLFGRVNGYCTRHGYRSPEIRDSDSHPKRRQLPPAKTISVGRLRPPDLIIQDELHLISGPLGTLVGLYETAIEQLSSWEVDGKTVRPKVIASTATIRHAGSQINSLYLRRVNIFPPSGIDIEDNFFSRQREPSEENPGRLYLGVCAPGIRTKMVIIRVYVAYMAAAQQLFEKYGKAVDPYMTLVGYFNAMRELGGTRRTVEDSVRSRLRRMPERGLSRRFINPFNVEEMTSRKSASDIPRILDRLEIQFEPGEERGGKGQNRPLDVLLATNMISVGVDVNRLGLMVVAGQPKTTSEYIQATSRVGRHHPGIVCIVYNWARPRDLSHYERFEHYHATLYQNVEALSVTPFSPRARDRGLTGVFVSLIRLLREEFNKNTDASGITREHPIIQTAIEAISQRASLVEGSSEVGIEVRKELEERLDEWLSKAQQVSSGGGQLGYRKERGTVTNLLEAAMGKQWTNFTCLNSLRDVEPNVGLVLDNFGMDRVSAPGDPTAEDGGEEA</sequence>
<organism evidence="2">
    <name type="scientific">marine sediment metagenome</name>
    <dbReference type="NCBI Taxonomy" id="412755"/>
    <lineage>
        <taxon>unclassified sequences</taxon>
        <taxon>metagenomes</taxon>
        <taxon>ecological metagenomes</taxon>
    </lineage>
</organism>
<dbReference type="EMBL" id="LAZR01017599">
    <property type="protein sequence ID" value="KKL99746.1"/>
    <property type="molecule type" value="Genomic_DNA"/>
</dbReference>
<dbReference type="SUPFAM" id="SSF52540">
    <property type="entry name" value="P-loop containing nucleoside triphosphate hydrolases"/>
    <property type="match status" value="1"/>
</dbReference>
<dbReference type="AlphaFoldDB" id="A0A0F9H9V0"/>
<gene>
    <name evidence="2" type="ORF">LCGC14_1811330</name>
</gene>
<dbReference type="PROSITE" id="PS51194">
    <property type="entry name" value="HELICASE_CTER"/>
    <property type="match status" value="1"/>
</dbReference>
<protein>
    <recommendedName>
        <fullName evidence="1">Helicase C-terminal domain-containing protein</fullName>
    </recommendedName>
</protein>
<dbReference type="Pfam" id="PF00271">
    <property type="entry name" value="Helicase_C"/>
    <property type="match status" value="1"/>
</dbReference>
<evidence type="ECO:0000313" key="2">
    <source>
        <dbReference type="EMBL" id="KKL99746.1"/>
    </source>
</evidence>
<proteinExistence type="predicted"/>
<feature type="domain" description="Helicase C-terminal" evidence="1">
    <location>
        <begin position="224"/>
        <end position="400"/>
    </location>
</feature>
<name>A0A0F9H9V0_9ZZZZ</name>
<feature type="non-terminal residue" evidence="2">
    <location>
        <position position="1"/>
    </location>
</feature>
<reference evidence="2" key="1">
    <citation type="journal article" date="2015" name="Nature">
        <title>Complex archaea that bridge the gap between prokaryotes and eukaryotes.</title>
        <authorList>
            <person name="Spang A."/>
            <person name="Saw J.H."/>
            <person name="Jorgensen S.L."/>
            <person name="Zaremba-Niedzwiedzka K."/>
            <person name="Martijn J."/>
            <person name="Lind A.E."/>
            <person name="van Eijk R."/>
            <person name="Schleper C."/>
            <person name="Guy L."/>
            <person name="Ettema T.J."/>
        </authorList>
    </citation>
    <scope>NUCLEOTIDE SEQUENCE</scope>
</reference>
<dbReference type="InterPro" id="IPR001650">
    <property type="entry name" value="Helicase_C-like"/>
</dbReference>